<keyword evidence="3" id="KW-1185">Reference proteome</keyword>
<reference evidence="3" key="1">
    <citation type="submission" date="2017-01" db="EMBL/GenBank/DDBJ databases">
        <title>Comparative genomics of anhydrobiosis in the tardigrade Hypsibius dujardini.</title>
        <authorList>
            <person name="Yoshida Y."/>
            <person name="Koutsovoulos G."/>
            <person name="Laetsch D."/>
            <person name="Stevens L."/>
            <person name="Kumar S."/>
            <person name="Horikawa D."/>
            <person name="Ishino K."/>
            <person name="Komine S."/>
            <person name="Tomita M."/>
            <person name="Blaxter M."/>
            <person name="Arakawa K."/>
        </authorList>
    </citation>
    <scope>NUCLEOTIDE SEQUENCE [LARGE SCALE GENOMIC DNA]</scope>
    <source>
        <strain evidence="3">Z151</strain>
    </source>
</reference>
<proteinExistence type="predicted"/>
<comment type="caution">
    <text evidence="2">The sequence shown here is derived from an EMBL/GenBank/DDBJ whole genome shotgun (WGS) entry which is preliminary data.</text>
</comment>
<accession>A0A9X6RKE5</accession>
<feature type="region of interest" description="Disordered" evidence="1">
    <location>
        <begin position="1"/>
        <end position="59"/>
    </location>
</feature>
<protein>
    <submittedName>
        <fullName evidence="2">Uncharacterized protein</fullName>
    </submittedName>
</protein>
<gene>
    <name evidence="2" type="ORF">BV898_15347</name>
</gene>
<dbReference type="Proteomes" id="UP000192578">
    <property type="component" value="Unassembled WGS sequence"/>
</dbReference>
<sequence>MAEIRPPKVGNDWAKGSHSDTSITKNGAGKASSLGLVLPSRDARSLEEPITEENDDSTPKRDSYGCFMLALWPTIDGQVEEIGFDELVVVLRQQCPSFQRFLSVRGEEWAVEAFGEPTGVAEIKAIQRCGSKEAEQQLKACLRSAPNQASLGTISRYCVDSQAGDVRYIKGISYLAFHIRTTAVAAKKAGYILRNSGE</sequence>
<organism evidence="2 3">
    <name type="scientific">Hypsibius exemplaris</name>
    <name type="common">Freshwater tardigrade</name>
    <dbReference type="NCBI Taxonomy" id="2072580"/>
    <lineage>
        <taxon>Eukaryota</taxon>
        <taxon>Metazoa</taxon>
        <taxon>Ecdysozoa</taxon>
        <taxon>Tardigrada</taxon>
        <taxon>Eutardigrada</taxon>
        <taxon>Parachela</taxon>
        <taxon>Hypsibioidea</taxon>
        <taxon>Hypsibiidae</taxon>
        <taxon>Hypsibius</taxon>
    </lineage>
</organism>
<evidence type="ECO:0000256" key="1">
    <source>
        <dbReference type="SAM" id="MobiDB-lite"/>
    </source>
</evidence>
<dbReference type="AlphaFoldDB" id="A0A9X6RKE5"/>
<evidence type="ECO:0000313" key="2">
    <source>
        <dbReference type="EMBL" id="OWA50842.1"/>
    </source>
</evidence>
<name>A0A9X6RKE5_HYPEX</name>
<evidence type="ECO:0000313" key="3">
    <source>
        <dbReference type="Proteomes" id="UP000192578"/>
    </source>
</evidence>
<dbReference type="EMBL" id="MTYJ01000204">
    <property type="protein sequence ID" value="OWA50842.1"/>
    <property type="molecule type" value="Genomic_DNA"/>
</dbReference>